<dbReference type="GO" id="GO:0005886">
    <property type="term" value="C:plasma membrane"/>
    <property type="evidence" value="ECO:0007669"/>
    <property type="project" value="TreeGrafter"/>
</dbReference>
<evidence type="ECO:0000256" key="1">
    <source>
        <dbReference type="SAM" id="Phobius"/>
    </source>
</evidence>
<protein>
    <submittedName>
        <fullName evidence="2">DUF805 domain-containing protein</fullName>
    </submittedName>
</protein>
<organism evidence="2 3">
    <name type="scientific">Kocuria tytonis</name>
    <dbReference type="NCBI Taxonomy" id="2054280"/>
    <lineage>
        <taxon>Bacteria</taxon>
        <taxon>Bacillati</taxon>
        <taxon>Actinomycetota</taxon>
        <taxon>Actinomycetes</taxon>
        <taxon>Micrococcales</taxon>
        <taxon>Micrococcaceae</taxon>
        <taxon>Kocuria</taxon>
    </lineage>
</organism>
<dbReference type="Proteomes" id="UP000249516">
    <property type="component" value="Unassembled WGS sequence"/>
</dbReference>
<dbReference type="InterPro" id="IPR008523">
    <property type="entry name" value="DUF805"/>
</dbReference>
<keyword evidence="1" id="KW-0472">Membrane</keyword>
<feature type="transmembrane region" description="Helical" evidence="1">
    <location>
        <begin position="112"/>
        <end position="134"/>
    </location>
</feature>
<dbReference type="PANTHER" id="PTHR34980:SF2">
    <property type="entry name" value="INNER MEMBRANE PROTEIN YHAH-RELATED"/>
    <property type="match status" value="1"/>
</dbReference>
<keyword evidence="1" id="KW-0812">Transmembrane</keyword>
<dbReference type="RefSeq" id="WP_121030927.1">
    <property type="nucleotide sequence ID" value="NZ_PNJG02000002.1"/>
</dbReference>
<dbReference type="EMBL" id="PNJG02000002">
    <property type="protein sequence ID" value="RKQ35071.1"/>
    <property type="molecule type" value="Genomic_DNA"/>
</dbReference>
<sequence>MTLPRQPAPQPTQPGEPVGPVKAIGNFVRKGFQFSGRASRSEYWWIALYSFLLSGAAEYATSQNEHWVEDSGVFGGAAGLVIALVVLAAAILVAIFSSALTVRRLHDINCSGWWWLLNLFLFLGSLALLIMAALSPDPRGARFDNPNPRRPQNGVTA</sequence>
<dbReference type="OrthoDB" id="9812349at2"/>
<accession>A0A495A5K5</accession>
<proteinExistence type="predicted"/>
<evidence type="ECO:0000313" key="3">
    <source>
        <dbReference type="Proteomes" id="UP000249516"/>
    </source>
</evidence>
<dbReference type="Pfam" id="PF05656">
    <property type="entry name" value="DUF805"/>
    <property type="match status" value="1"/>
</dbReference>
<reference evidence="2 3" key="1">
    <citation type="submission" date="2018-10" db="EMBL/GenBank/DDBJ databases">
        <title>Kocuria tytouropygialis sp. nov., isolated from the uropygial gland of an American barn owl (Tyto furcata).</title>
        <authorList>
            <person name="Braun M.S."/>
            <person name="Wang E."/>
            <person name="Zimmermann S."/>
            <person name="Wagner H."/>
            <person name="Wink M."/>
        </authorList>
    </citation>
    <scope>NUCLEOTIDE SEQUENCE [LARGE SCALE GENOMIC DNA]</scope>
    <source>
        <strain evidence="2 3">442</strain>
    </source>
</reference>
<comment type="caution">
    <text evidence="2">The sequence shown here is derived from an EMBL/GenBank/DDBJ whole genome shotgun (WGS) entry which is preliminary data.</text>
</comment>
<keyword evidence="3" id="KW-1185">Reference proteome</keyword>
<dbReference type="PANTHER" id="PTHR34980">
    <property type="entry name" value="INNER MEMBRANE PROTEIN-RELATED-RELATED"/>
    <property type="match status" value="1"/>
</dbReference>
<feature type="transmembrane region" description="Helical" evidence="1">
    <location>
        <begin position="73"/>
        <end position="100"/>
    </location>
</feature>
<gene>
    <name evidence="2" type="ORF">C1C97_007325</name>
</gene>
<keyword evidence="1" id="KW-1133">Transmembrane helix</keyword>
<dbReference type="AlphaFoldDB" id="A0A495A5K5"/>
<evidence type="ECO:0000313" key="2">
    <source>
        <dbReference type="EMBL" id="RKQ35071.1"/>
    </source>
</evidence>
<name>A0A495A5K5_9MICC</name>
<feature type="transmembrane region" description="Helical" evidence="1">
    <location>
        <begin position="43"/>
        <end position="61"/>
    </location>
</feature>